<proteinExistence type="predicted"/>
<evidence type="ECO:0000256" key="1">
    <source>
        <dbReference type="ARBA" id="ARBA00022536"/>
    </source>
</evidence>
<dbReference type="InterPro" id="IPR000742">
    <property type="entry name" value="EGF"/>
</dbReference>
<evidence type="ECO:0000313" key="9">
    <source>
        <dbReference type="Proteomes" id="UP000030665"/>
    </source>
</evidence>
<feature type="domain" description="EGF-like" evidence="7">
    <location>
        <begin position="457"/>
        <end position="495"/>
    </location>
</feature>
<keyword evidence="5" id="KW-0472">Membrane</keyword>
<dbReference type="OrthoDB" id="283575at2759"/>
<reference evidence="8" key="2">
    <citation type="submission" date="2014-03" db="EMBL/GenBank/DDBJ databases">
        <title>The whipworm genome and dual-species transcriptomics of an intimate host-pathogen interaction.</title>
        <authorList>
            <person name="Foth B.J."/>
            <person name="Tsai I.J."/>
            <person name="Reid A.J."/>
            <person name="Bancroft A.J."/>
            <person name="Nichol S."/>
            <person name="Tracey A."/>
            <person name="Holroyd N."/>
            <person name="Cotton J.A."/>
            <person name="Stanley E.J."/>
            <person name="Zarowiecki M."/>
            <person name="Liu J.Z."/>
            <person name="Huckvale T."/>
            <person name="Cooper P.J."/>
            <person name="Grencis R.K."/>
            <person name="Berriman M."/>
        </authorList>
    </citation>
    <scope>NUCLEOTIDE SEQUENCE [LARGE SCALE GENOMIC DNA]</scope>
</reference>
<keyword evidence="5" id="KW-1133">Transmembrane helix</keyword>
<dbReference type="GO" id="GO:0016020">
    <property type="term" value="C:membrane"/>
    <property type="evidence" value="ECO:0007669"/>
    <property type="project" value="UniProtKB-SubCell"/>
</dbReference>
<dbReference type="EMBL" id="HG807027">
    <property type="protein sequence ID" value="CDW60341.1"/>
    <property type="molecule type" value="Genomic_DNA"/>
</dbReference>
<evidence type="ECO:0000313" key="8">
    <source>
        <dbReference type="EMBL" id="CDW60341.1"/>
    </source>
</evidence>
<evidence type="ECO:0000256" key="5">
    <source>
        <dbReference type="SAM" id="Phobius"/>
    </source>
</evidence>
<dbReference type="InterPro" id="IPR001881">
    <property type="entry name" value="EGF-like_Ca-bd_dom"/>
</dbReference>
<keyword evidence="6" id="KW-0732">Signal</keyword>
<evidence type="ECO:0000259" key="7">
    <source>
        <dbReference type="PROSITE" id="PS50026"/>
    </source>
</evidence>
<protein>
    <recommendedName>
        <fullName evidence="7">EGF-like domain-containing protein</fullName>
    </recommendedName>
</protein>
<evidence type="ECO:0000256" key="3">
    <source>
        <dbReference type="ARBA" id="ARBA00023157"/>
    </source>
</evidence>
<keyword evidence="1 4" id="KW-0245">EGF-like domain</keyword>
<keyword evidence="9" id="KW-1185">Reference proteome</keyword>
<feature type="disulfide bond" evidence="4">
    <location>
        <begin position="402"/>
        <end position="411"/>
    </location>
</feature>
<feature type="signal peptide" evidence="6">
    <location>
        <begin position="1"/>
        <end position="21"/>
    </location>
</feature>
<evidence type="ECO:0000256" key="4">
    <source>
        <dbReference type="PROSITE-ProRule" id="PRU00076"/>
    </source>
</evidence>
<feature type="disulfide bond" evidence="4">
    <location>
        <begin position="445"/>
        <end position="454"/>
    </location>
</feature>
<dbReference type="Pfam" id="PF00008">
    <property type="entry name" value="EGF"/>
    <property type="match status" value="1"/>
</dbReference>
<dbReference type="PROSITE" id="PS50026">
    <property type="entry name" value="EGF_3"/>
    <property type="match status" value="3"/>
</dbReference>
<dbReference type="CDD" id="cd00054">
    <property type="entry name" value="EGF_CA"/>
    <property type="match status" value="1"/>
</dbReference>
<feature type="domain" description="EGF-like" evidence="7">
    <location>
        <begin position="377"/>
        <end position="412"/>
    </location>
</feature>
<feature type="domain" description="EGF-like" evidence="7">
    <location>
        <begin position="414"/>
        <end position="455"/>
    </location>
</feature>
<name>A0A077ZIV0_TRITR</name>
<gene>
    <name evidence="8" type="ORF">TTRE_0000870901</name>
</gene>
<evidence type="ECO:0000256" key="6">
    <source>
        <dbReference type="SAM" id="SignalP"/>
    </source>
</evidence>
<dbReference type="PROSITE" id="PS00022">
    <property type="entry name" value="EGF_1"/>
    <property type="match status" value="3"/>
</dbReference>
<dbReference type="SUPFAM" id="SSF57196">
    <property type="entry name" value="EGF/Laminin"/>
    <property type="match status" value="3"/>
</dbReference>
<sequence>MSPGLILITLICINFASHVSTGDTYRCPSEGKMETGYKLGEECVTWKRYVGFGGDRFLGDTINDFCGATFLDGRRYGFVYLHEIKWNELYYKPRTLYREDTWAFGGFFLRPLTDEDCSYHLFGKSCSIEIEEQTIPWRTYRHKYMWYKYYLGSHHPDDDTDWIVQRYHPEQYLSYFLESRGKWICQTYGIRPDRTPYEGVLFHCDSLSTRNDHDVTCIHSPYRNCNYKKAEHCHFHADDRKWYKYIVSILSEAQSPYGIPCPTGLPKEWKRECEKTCRGNWGKWTEEPSEEHLRCDTITRERFAPAESGAAPCNKSGPACCVARKLMKYNDSCTDFASNTTINLRKQGCNNNGTIARDSHGHLKCVCPDRYIGIQCEEDVCEGTCLNGGTCVPARGEPHCFCRRGFTGSNCSEALKSCGESGTCQNGGTCETLVIGAEEVKVCKCKDRYGGVTCEREVQKCEDDSCNYNGVCRENAEYGMIECTCYQSYQGEYCDKKDGKLIERLINPTSSNVVNVVVGFVLGFLMLTLCFGGAAVHHRRRRRRGGHSYESSYASTFSTAISSRASTFSTAISRAFGRKQTVKAKKADTRSLAKGSSKAVGISKVG</sequence>
<feature type="transmembrane region" description="Helical" evidence="5">
    <location>
        <begin position="513"/>
        <end position="536"/>
    </location>
</feature>
<comment type="caution">
    <text evidence="4">Lacks conserved residue(s) required for the propagation of feature annotation.</text>
</comment>
<dbReference type="PROSITE" id="PS01186">
    <property type="entry name" value="EGF_2"/>
    <property type="match status" value="1"/>
</dbReference>
<feature type="disulfide bond" evidence="4">
    <location>
        <begin position="485"/>
        <end position="494"/>
    </location>
</feature>
<dbReference type="Gene3D" id="2.10.25.10">
    <property type="entry name" value="Laminin"/>
    <property type="match status" value="2"/>
</dbReference>
<dbReference type="STRING" id="36087.A0A077ZIV0"/>
<keyword evidence="3 4" id="KW-1015">Disulfide bond</keyword>
<dbReference type="SMART" id="SM00181">
    <property type="entry name" value="EGF"/>
    <property type="match status" value="4"/>
</dbReference>
<dbReference type="PANTHER" id="PTHR24049">
    <property type="entry name" value="CRUMBS FAMILY MEMBER"/>
    <property type="match status" value="1"/>
</dbReference>
<feature type="chain" id="PRO_5001728781" description="EGF-like domain-containing protein" evidence="6">
    <location>
        <begin position="22"/>
        <end position="606"/>
    </location>
</feature>
<accession>A0A077ZIV0</accession>
<dbReference type="InterPro" id="IPR051022">
    <property type="entry name" value="Notch_Cell-Fate_Det"/>
</dbReference>
<reference evidence="8" key="1">
    <citation type="submission" date="2014-01" db="EMBL/GenBank/DDBJ databases">
        <authorList>
            <person name="Aslett M."/>
        </authorList>
    </citation>
    <scope>NUCLEOTIDE SEQUENCE</scope>
</reference>
<feature type="disulfide bond" evidence="4">
    <location>
        <begin position="466"/>
        <end position="483"/>
    </location>
</feature>
<keyword evidence="5" id="KW-0812">Transmembrane</keyword>
<feature type="disulfide bond" evidence="4">
    <location>
        <begin position="381"/>
        <end position="391"/>
    </location>
</feature>
<dbReference type="GO" id="GO:0005509">
    <property type="term" value="F:calcium ion binding"/>
    <property type="evidence" value="ECO:0007669"/>
    <property type="project" value="InterPro"/>
</dbReference>
<dbReference type="Proteomes" id="UP000030665">
    <property type="component" value="Unassembled WGS sequence"/>
</dbReference>
<dbReference type="SMART" id="SM00179">
    <property type="entry name" value="EGF_CA"/>
    <property type="match status" value="1"/>
</dbReference>
<organism evidence="8 9">
    <name type="scientific">Trichuris trichiura</name>
    <name type="common">Whipworm</name>
    <name type="synonym">Trichocephalus trichiurus</name>
    <dbReference type="NCBI Taxonomy" id="36087"/>
    <lineage>
        <taxon>Eukaryota</taxon>
        <taxon>Metazoa</taxon>
        <taxon>Ecdysozoa</taxon>
        <taxon>Nematoda</taxon>
        <taxon>Enoplea</taxon>
        <taxon>Dorylaimia</taxon>
        <taxon>Trichinellida</taxon>
        <taxon>Trichuridae</taxon>
        <taxon>Trichuris</taxon>
    </lineage>
</organism>
<evidence type="ECO:0000256" key="2">
    <source>
        <dbReference type="ARBA" id="ARBA00022737"/>
    </source>
</evidence>
<dbReference type="AlphaFoldDB" id="A0A077ZIV0"/>
<keyword evidence="2" id="KW-0677">Repeat</keyword>